<sequence length="75" mass="8537">MDDDMLADQHRLVELVEADDWEVTDVELSAYDSPWADESNPEATVTITARKTYESEADEGGDEDEDQDDNPFRVK</sequence>
<proteinExistence type="predicted"/>
<reference evidence="2 3" key="1">
    <citation type="journal article" date="2014" name="Int. J. Syst. Evol. Microbiol.">
        <title>Complete genome sequence of Corynebacterium casei LMG S-19264T (=DSM 44701T), isolated from a smear-ripened cheese.</title>
        <authorList>
            <consortium name="US DOE Joint Genome Institute (JGI-PGF)"/>
            <person name="Walter F."/>
            <person name="Albersmeier A."/>
            <person name="Kalinowski J."/>
            <person name="Ruckert C."/>
        </authorList>
    </citation>
    <scope>NUCLEOTIDE SEQUENCE [LARGE SCALE GENOMIC DNA]</scope>
    <source>
        <strain evidence="2 3">IBRC-M 10912</strain>
    </source>
</reference>
<name>A0ABD5NXD2_9EURY</name>
<dbReference type="RefSeq" id="WP_246967437.1">
    <property type="nucleotide sequence ID" value="NZ_CP095397.1"/>
</dbReference>
<dbReference type="EMBL" id="JBHSDJ010000013">
    <property type="protein sequence ID" value="MFC4246324.1"/>
    <property type="molecule type" value="Genomic_DNA"/>
</dbReference>
<feature type="region of interest" description="Disordered" evidence="1">
    <location>
        <begin position="52"/>
        <end position="75"/>
    </location>
</feature>
<accession>A0ABD5NXD2</accession>
<organism evidence="2 3">
    <name type="scientific">Natribaculum luteum</name>
    <dbReference type="NCBI Taxonomy" id="1586232"/>
    <lineage>
        <taxon>Archaea</taxon>
        <taxon>Methanobacteriati</taxon>
        <taxon>Methanobacteriota</taxon>
        <taxon>Stenosarchaea group</taxon>
        <taxon>Halobacteria</taxon>
        <taxon>Halobacteriales</taxon>
        <taxon>Natrialbaceae</taxon>
        <taxon>Natribaculum</taxon>
    </lineage>
</organism>
<dbReference type="AlphaFoldDB" id="A0ABD5NXD2"/>
<evidence type="ECO:0000313" key="2">
    <source>
        <dbReference type="EMBL" id="MFC4246324.1"/>
    </source>
</evidence>
<evidence type="ECO:0000313" key="3">
    <source>
        <dbReference type="Proteomes" id="UP001595821"/>
    </source>
</evidence>
<comment type="caution">
    <text evidence="2">The sequence shown here is derived from an EMBL/GenBank/DDBJ whole genome shotgun (WGS) entry which is preliminary data.</text>
</comment>
<protein>
    <submittedName>
        <fullName evidence="2">Uncharacterized protein</fullName>
    </submittedName>
</protein>
<evidence type="ECO:0000256" key="1">
    <source>
        <dbReference type="SAM" id="MobiDB-lite"/>
    </source>
</evidence>
<dbReference type="Proteomes" id="UP001595821">
    <property type="component" value="Unassembled WGS sequence"/>
</dbReference>
<dbReference type="GeneID" id="71854897"/>
<feature type="compositionally biased region" description="Acidic residues" evidence="1">
    <location>
        <begin position="55"/>
        <end position="69"/>
    </location>
</feature>
<gene>
    <name evidence="2" type="ORF">ACFOZ7_04865</name>
</gene>